<gene>
    <name evidence="1" type="ORF">BN734_01588</name>
</gene>
<dbReference type="Gene3D" id="2.40.30.200">
    <property type="match status" value="1"/>
</dbReference>
<dbReference type="EMBL" id="CAZS010000050">
    <property type="protein sequence ID" value="CCZ25774.1"/>
    <property type="molecule type" value="Genomic_DNA"/>
</dbReference>
<accession>R5QHH1</accession>
<proteinExistence type="predicted"/>
<evidence type="ECO:0000313" key="1">
    <source>
        <dbReference type="EMBL" id="CCZ25774.1"/>
    </source>
</evidence>
<name>R5QHH1_9FIRM</name>
<protein>
    <submittedName>
        <fullName evidence="1">Uncharacterized protein</fullName>
    </submittedName>
</protein>
<reference evidence="1" key="1">
    <citation type="submission" date="2012-11" db="EMBL/GenBank/DDBJ databases">
        <title>Dependencies among metagenomic species, viruses, plasmids and units of genetic variation.</title>
        <authorList>
            <person name="Nielsen H.B."/>
            <person name="Almeida M."/>
            <person name="Juncker A.S."/>
            <person name="Rasmussen S."/>
            <person name="Li J."/>
            <person name="Sunagawa S."/>
            <person name="Plichta D."/>
            <person name="Gautier L."/>
            <person name="Le Chatelier E."/>
            <person name="Peletier E."/>
            <person name="Bonde I."/>
            <person name="Nielsen T."/>
            <person name="Manichanh C."/>
            <person name="Arumugam M."/>
            <person name="Batto J."/>
            <person name="Santos M.B.Q.D."/>
            <person name="Blom N."/>
            <person name="Borruel N."/>
            <person name="Burgdorf K.S."/>
            <person name="Boumezbeur F."/>
            <person name="Casellas F."/>
            <person name="Dore J."/>
            <person name="Guarner F."/>
            <person name="Hansen T."/>
            <person name="Hildebrand F."/>
            <person name="Kaas R.S."/>
            <person name="Kennedy S."/>
            <person name="Kristiansen K."/>
            <person name="Kultima J.R."/>
            <person name="Leonard P."/>
            <person name="Levenez F."/>
            <person name="Lund O."/>
            <person name="Moumen B."/>
            <person name="Le Paslier D."/>
            <person name="Pons N."/>
            <person name="Pedersen O."/>
            <person name="Prifti E."/>
            <person name="Qin J."/>
            <person name="Raes J."/>
            <person name="Tap J."/>
            <person name="Tims S."/>
            <person name="Ussery D.W."/>
            <person name="Yamada T."/>
            <person name="MetaHit consortium"/>
            <person name="Renault P."/>
            <person name="Sicheritz-Ponten T."/>
            <person name="Bork P."/>
            <person name="Wang J."/>
            <person name="Brunak S."/>
            <person name="Ehrlich S.D."/>
        </authorList>
    </citation>
    <scope>NUCLEOTIDE SEQUENCE [LARGE SCALE GENOMIC DNA]</scope>
</reference>
<dbReference type="Proteomes" id="UP000017998">
    <property type="component" value="Unassembled WGS sequence"/>
</dbReference>
<comment type="caution">
    <text evidence="1">The sequence shown here is derived from an EMBL/GenBank/DDBJ whole genome shotgun (WGS) entry which is preliminary data.</text>
</comment>
<sequence>MYHSLIIDGKNTYDDFGLIPTSRPIINPSSPRYSYIEVPGMSGVLDVSDSLTGKMSYENRTGSIEFLVQNKKKWSDVYSELLAFMQGRFMRIVLEDDPLYYYEGRLHISSWKSNKNNSTITIDYDLSPFKYETKNAVNGYLISERNLSGNVYYYADESTKVLEMIAECENITGSGIKAYIDGSSYQCHEGINLLPTLQCDGSGSIRLNGTGKITVKYRKGRL</sequence>
<evidence type="ECO:0000313" key="2">
    <source>
        <dbReference type="Proteomes" id="UP000017998"/>
    </source>
</evidence>
<dbReference type="RefSeq" id="WP_022003211.1">
    <property type="nucleotide sequence ID" value="NZ_HF995170.1"/>
</dbReference>
<organism evidence="1 2">
    <name type="scientific">[Ruminococcus] torques CAG:61</name>
    <dbReference type="NCBI Taxonomy" id="1263108"/>
    <lineage>
        <taxon>Bacteria</taxon>
        <taxon>Bacillati</taxon>
        <taxon>Bacillota</taxon>
        <taxon>Clostridia</taxon>
        <taxon>Lachnospirales</taxon>
        <taxon>Lachnospiraceae</taxon>
        <taxon>Mediterraneibacter</taxon>
    </lineage>
</organism>
<dbReference type="AlphaFoldDB" id="R5QHH1"/>